<dbReference type="Proteomes" id="UP000594836">
    <property type="component" value="Chromosome"/>
</dbReference>
<reference evidence="2 3" key="1">
    <citation type="submission" date="2020-12" db="EMBL/GenBank/DDBJ databases">
        <title>FDA dAtabase for Regulatory Grade micrObial Sequences (FDA-ARGOS): Supporting development and validation of Infectious Disease Dx tests.</title>
        <authorList>
            <person name="Sproer C."/>
            <person name="Gronow S."/>
            <person name="Severitt S."/>
            <person name="Schroder I."/>
            <person name="Tallon L."/>
            <person name="Sadzewicz L."/>
            <person name="Zhao X."/>
            <person name="Boylan J."/>
            <person name="Ott S."/>
            <person name="Bowen H."/>
            <person name="Vavikolanu K."/>
            <person name="Mehta A."/>
            <person name="Aluvathingal J."/>
            <person name="Nadendla S."/>
            <person name="Lowell S."/>
            <person name="Myers T."/>
            <person name="Yan Y."/>
            <person name="Sichtig H."/>
        </authorList>
    </citation>
    <scope>NUCLEOTIDE SEQUENCE [LARGE SCALE GENOMIC DNA]</scope>
    <source>
        <strain evidence="2 3">FDAARGOS_881</strain>
    </source>
</reference>
<gene>
    <name evidence="2" type="ORF">I6G38_18145</name>
</gene>
<organism evidence="2 3">
    <name type="scientific">Sphingomonas paucimobilis</name>
    <name type="common">Pseudomonas paucimobilis</name>
    <dbReference type="NCBI Taxonomy" id="13689"/>
    <lineage>
        <taxon>Bacteria</taxon>
        <taxon>Pseudomonadati</taxon>
        <taxon>Pseudomonadota</taxon>
        <taxon>Alphaproteobacteria</taxon>
        <taxon>Sphingomonadales</taxon>
        <taxon>Sphingomonadaceae</taxon>
        <taxon>Sphingomonas</taxon>
    </lineage>
</organism>
<dbReference type="AlphaFoldDB" id="A0A7T3A9S5"/>
<feature type="region of interest" description="Disordered" evidence="1">
    <location>
        <begin position="32"/>
        <end position="59"/>
    </location>
</feature>
<accession>A0A7T3A9S5</accession>
<dbReference type="RefSeq" id="WP_197939149.1">
    <property type="nucleotide sequence ID" value="NZ_CP065713.1"/>
</dbReference>
<dbReference type="EMBL" id="CP065713">
    <property type="protein sequence ID" value="QPT08612.1"/>
    <property type="molecule type" value="Genomic_DNA"/>
</dbReference>
<name>A0A7T3A9S5_SPHPI</name>
<sequence>MAPDHVELFKRAVRDNVTMGEARRRVVNERWQAVTPRRASPPESDASEGQRPKFWWDRD</sequence>
<proteinExistence type="predicted"/>
<evidence type="ECO:0000256" key="1">
    <source>
        <dbReference type="SAM" id="MobiDB-lite"/>
    </source>
</evidence>
<protein>
    <submittedName>
        <fullName evidence="2">Uncharacterized protein</fullName>
    </submittedName>
</protein>
<evidence type="ECO:0000313" key="3">
    <source>
        <dbReference type="Proteomes" id="UP000594836"/>
    </source>
</evidence>
<evidence type="ECO:0000313" key="2">
    <source>
        <dbReference type="EMBL" id="QPT08612.1"/>
    </source>
</evidence>
<feature type="compositionally biased region" description="Basic and acidic residues" evidence="1">
    <location>
        <begin position="48"/>
        <end position="59"/>
    </location>
</feature>